<name>A0A2P2QK15_RHIMU</name>
<dbReference type="AlphaFoldDB" id="A0A2P2QK15"/>
<proteinExistence type="predicted"/>
<protein>
    <submittedName>
        <fullName evidence="1">Uncharacterized protein</fullName>
    </submittedName>
</protein>
<sequence>MSTRREESCRGLPKCWS</sequence>
<organism evidence="1">
    <name type="scientific">Rhizophora mucronata</name>
    <name type="common">Asiatic mangrove</name>
    <dbReference type="NCBI Taxonomy" id="61149"/>
    <lineage>
        <taxon>Eukaryota</taxon>
        <taxon>Viridiplantae</taxon>
        <taxon>Streptophyta</taxon>
        <taxon>Embryophyta</taxon>
        <taxon>Tracheophyta</taxon>
        <taxon>Spermatophyta</taxon>
        <taxon>Magnoliopsida</taxon>
        <taxon>eudicotyledons</taxon>
        <taxon>Gunneridae</taxon>
        <taxon>Pentapetalae</taxon>
        <taxon>rosids</taxon>
        <taxon>fabids</taxon>
        <taxon>Malpighiales</taxon>
        <taxon>Rhizophoraceae</taxon>
        <taxon>Rhizophora</taxon>
    </lineage>
</organism>
<reference evidence="1" key="1">
    <citation type="submission" date="2018-02" db="EMBL/GenBank/DDBJ databases">
        <title>Rhizophora mucronata_Transcriptome.</title>
        <authorList>
            <person name="Meera S.P."/>
            <person name="Sreeshan A."/>
            <person name="Augustine A."/>
        </authorList>
    </citation>
    <scope>NUCLEOTIDE SEQUENCE</scope>
    <source>
        <tissue evidence="1">Leaf</tissue>
    </source>
</reference>
<accession>A0A2P2QK15</accession>
<dbReference type="EMBL" id="GGEC01086743">
    <property type="protein sequence ID" value="MBX67227.1"/>
    <property type="molecule type" value="Transcribed_RNA"/>
</dbReference>
<evidence type="ECO:0000313" key="1">
    <source>
        <dbReference type="EMBL" id="MBX67227.1"/>
    </source>
</evidence>